<proteinExistence type="predicted"/>
<sequence>MDTSGPGEERRGMSSPSLEKPPGQTKNMSDRELSPSGEGPLSPPETKPGKSARGEPRGGSPPLTSS</sequence>
<name>A0ABR1AHJ0_POLSC</name>
<organism evidence="2 3">
    <name type="scientific">Polyplax serrata</name>
    <name type="common">Common mouse louse</name>
    <dbReference type="NCBI Taxonomy" id="468196"/>
    <lineage>
        <taxon>Eukaryota</taxon>
        <taxon>Metazoa</taxon>
        <taxon>Ecdysozoa</taxon>
        <taxon>Arthropoda</taxon>
        <taxon>Hexapoda</taxon>
        <taxon>Insecta</taxon>
        <taxon>Pterygota</taxon>
        <taxon>Neoptera</taxon>
        <taxon>Paraneoptera</taxon>
        <taxon>Psocodea</taxon>
        <taxon>Troctomorpha</taxon>
        <taxon>Phthiraptera</taxon>
        <taxon>Anoplura</taxon>
        <taxon>Polyplacidae</taxon>
        <taxon>Polyplax</taxon>
    </lineage>
</organism>
<feature type="region of interest" description="Disordered" evidence="1">
    <location>
        <begin position="1"/>
        <end position="66"/>
    </location>
</feature>
<gene>
    <name evidence="2" type="ORF">RUM44_006214</name>
</gene>
<evidence type="ECO:0000313" key="2">
    <source>
        <dbReference type="EMBL" id="KAK6619815.1"/>
    </source>
</evidence>
<comment type="caution">
    <text evidence="2">The sequence shown here is derived from an EMBL/GenBank/DDBJ whole genome shotgun (WGS) entry which is preliminary data.</text>
</comment>
<accession>A0ABR1AHJ0</accession>
<dbReference type="Proteomes" id="UP001359485">
    <property type="component" value="Unassembled WGS sequence"/>
</dbReference>
<evidence type="ECO:0000256" key="1">
    <source>
        <dbReference type="SAM" id="MobiDB-lite"/>
    </source>
</evidence>
<evidence type="ECO:0000313" key="3">
    <source>
        <dbReference type="Proteomes" id="UP001359485"/>
    </source>
</evidence>
<protein>
    <submittedName>
        <fullName evidence="2">Uncharacterized protein</fullName>
    </submittedName>
</protein>
<reference evidence="2 3" key="1">
    <citation type="submission" date="2023-09" db="EMBL/GenBank/DDBJ databases">
        <title>Genomes of two closely related lineages of the louse Polyplax serrata with different host specificities.</title>
        <authorList>
            <person name="Martinu J."/>
            <person name="Tarabai H."/>
            <person name="Stefka J."/>
            <person name="Hypsa V."/>
        </authorList>
    </citation>
    <scope>NUCLEOTIDE SEQUENCE [LARGE SCALE GENOMIC DNA]</scope>
    <source>
        <strain evidence="2">98ZLc_SE</strain>
    </source>
</reference>
<keyword evidence="3" id="KW-1185">Reference proteome</keyword>
<dbReference type="EMBL" id="JAWJWF010000048">
    <property type="protein sequence ID" value="KAK6619815.1"/>
    <property type="molecule type" value="Genomic_DNA"/>
</dbReference>